<protein>
    <submittedName>
        <fullName evidence="1">SCAN domain-containing</fullName>
    </submittedName>
</protein>
<dbReference type="EMBL" id="QBIY01013002">
    <property type="protein sequence ID" value="RXN13094.1"/>
    <property type="molecule type" value="Genomic_DNA"/>
</dbReference>
<dbReference type="EMBL" id="QBIY01013414">
    <property type="protein sequence ID" value="RXN05228.1"/>
    <property type="molecule type" value="Genomic_DNA"/>
</dbReference>
<dbReference type="PANTHER" id="PTHR45913">
    <property type="entry name" value="EPM2A-INTERACTING PROTEIN 1"/>
    <property type="match status" value="1"/>
</dbReference>
<keyword evidence="3" id="KW-1185">Reference proteome</keyword>
<sequence>MKPSRMKEHLMKIHPDKADKERSFFQALKEKHGRRVISSLFTRTSSQNDSGLIASYNISLLIAKCGQSFTIGEKLVIPVIKEVISTVMERDPTQVLKSIPLSNDTVARRINEMGADTEEQLCAILRDSPFSLQLDETTTSDNNALLMAYVRYRASDSDEIIVEYLEKVDAALGERMSSSRCDIMYHTDFFEKMNEATLKLQGKDVTLVQCKAVIHSLTSRLDLYRQSIGRRHFAHFPQLTKVAIKYVTTDRTPANPYSMASDVHIRREAILRALCICLCEDERTLVKEYMDSQKDNFLKDLENITIGICVIKKEEGVLGDYDDTGIFY</sequence>
<name>A0A498LAM3_LABRO</name>
<reference evidence="1 3" key="1">
    <citation type="submission" date="2018-03" db="EMBL/GenBank/DDBJ databases">
        <title>Draft genome sequence of Rohu Carp (Labeo rohita).</title>
        <authorList>
            <person name="Das P."/>
            <person name="Kushwaha B."/>
            <person name="Joshi C.G."/>
            <person name="Kumar D."/>
            <person name="Nagpure N.S."/>
            <person name="Sahoo L."/>
            <person name="Das S.P."/>
            <person name="Bit A."/>
            <person name="Patnaik S."/>
            <person name="Meher P.K."/>
            <person name="Jayasankar P."/>
            <person name="Koringa P.G."/>
            <person name="Patel N.V."/>
            <person name="Hinsu A.T."/>
            <person name="Kumar R."/>
            <person name="Pandey M."/>
            <person name="Agarwal S."/>
            <person name="Srivastava S."/>
            <person name="Singh M."/>
            <person name="Iquebal M.A."/>
            <person name="Jaiswal S."/>
            <person name="Angadi U.B."/>
            <person name="Kumar N."/>
            <person name="Raza M."/>
            <person name="Shah T.M."/>
            <person name="Rai A."/>
            <person name="Jena J.K."/>
        </authorList>
    </citation>
    <scope>NUCLEOTIDE SEQUENCE [LARGE SCALE GENOMIC DNA]</scope>
    <source>
        <strain evidence="1">DASCIFA01</strain>
        <tissue evidence="1">Testis</tissue>
    </source>
</reference>
<proteinExistence type="predicted"/>
<accession>A0A498LAM3</accession>
<dbReference type="Proteomes" id="UP000290572">
    <property type="component" value="Unassembled WGS sequence"/>
</dbReference>
<dbReference type="AlphaFoldDB" id="A0A498LAM3"/>
<evidence type="ECO:0000313" key="1">
    <source>
        <dbReference type="EMBL" id="RXN05228.1"/>
    </source>
</evidence>
<evidence type="ECO:0000313" key="2">
    <source>
        <dbReference type="EMBL" id="RXN13094.1"/>
    </source>
</evidence>
<gene>
    <name evidence="2" type="ORF">ROHU_009855</name>
    <name evidence="1" type="ORF">ROHU_033575</name>
</gene>
<evidence type="ECO:0000313" key="3">
    <source>
        <dbReference type="Proteomes" id="UP000290572"/>
    </source>
</evidence>
<comment type="caution">
    <text evidence="1">The sequence shown here is derived from an EMBL/GenBank/DDBJ whole genome shotgun (WGS) entry which is preliminary data.</text>
</comment>
<dbReference type="PANTHER" id="PTHR45913:SF22">
    <property type="entry name" value="SCAN BOX DOMAIN-CONTAINING PROTEIN"/>
    <property type="match status" value="1"/>
</dbReference>
<organism evidence="1 3">
    <name type="scientific">Labeo rohita</name>
    <name type="common">Indian major carp</name>
    <name type="synonym">Cyprinus rohita</name>
    <dbReference type="NCBI Taxonomy" id="84645"/>
    <lineage>
        <taxon>Eukaryota</taxon>
        <taxon>Metazoa</taxon>
        <taxon>Chordata</taxon>
        <taxon>Craniata</taxon>
        <taxon>Vertebrata</taxon>
        <taxon>Euteleostomi</taxon>
        <taxon>Actinopterygii</taxon>
        <taxon>Neopterygii</taxon>
        <taxon>Teleostei</taxon>
        <taxon>Ostariophysi</taxon>
        <taxon>Cypriniformes</taxon>
        <taxon>Cyprinidae</taxon>
        <taxon>Labeoninae</taxon>
        <taxon>Labeonini</taxon>
        <taxon>Labeo</taxon>
    </lineage>
</organism>